<proteinExistence type="inferred from homology"/>
<dbReference type="PANTHER" id="PTHR43540:SF10">
    <property type="entry name" value="ISOCHORISMATASE"/>
    <property type="match status" value="1"/>
</dbReference>
<evidence type="ECO:0000256" key="1">
    <source>
        <dbReference type="ARBA" id="ARBA00006336"/>
    </source>
</evidence>
<protein>
    <submittedName>
        <fullName evidence="4">Isochorismatase</fullName>
    </submittedName>
</protein>
<reference evidence="4 5" key="1">
    <citation type="journal article" date="2003" name="Int. J. Syst. Evol. Microbiol.">
        <title>Bacillus nealsonii sp. nov., isolated from a spacecraft-assembly facility, whose spores are gamma-radiation resistant.</title>
        <authorList>
            <person name="Venkateswaran K."/>
            <person name="Kempf M."/>
            <person name="Chen F."/>
            <person name="Satomi M."/>
            <person name="Nicholson W."/>
            <person name="Kern R."/>
        </authorList>
    </citation>
    <scope>NUCLEOTIDE SEQUENCE [LARGE SCALE GENOMIC DNA]</scope>
    <source>
        <strain evidence="4 5">FO-92</strain>
    </source>
</reference>
<dbReference type="InterPro" id="IPR036380">
    <property type="entry name" value="Isochorismatase-like_sf"/>
</dbReference>
<dbReference type="PANTHER" id="PTHR43540">
    <property type="entry name" value="PEROXYUREIDOACRYLATE/UREIDOACRYLATE AMIDOHYDROLASE-RELATED"/>
    <property type="match status" value="1"/>
</dbReference>
<dbReference type="Pfam" id="PF00857">
    <property type="entry name" value="Isochorismatase"/>
    <property type="match status" value="1"/>
</dbReference>
<evidence type="ECO:0000313" key="5">
    <source>
        <dbReference type="Proteomes" id="UP000233375"/>
    </source>
</evidence>
<comment type="caution">
    <text evidence="4">The sequence shown here is derived from an EMBL/GenBank/DDBJ whole genome shotgun (WGS) entry which is preliminary data.</text>
</comment>
<dbReference type="RefSeq" id="WP_101179679.1">
    <property type="nucleotide sequence ID" value="NZ_PISE01000078.1"/>
</dbReference>
<organism evidence="4 5">
    <name type="scientific">Niallia nealsonii</name>
    <dbReference type="NCBI Taxonomy" id="115979"/>
    <lineage>
        <taxon>Bacteria</taxon>
        <taxon>Bacillati</taxon>
        <taxon>Bacillota</taxon>
        <taxon>Bacilli</taxon>
        <taxon>Bacillales</taxon>
        <taxon>Bacillaceae</taxon>
        <taxon>Niallia</taxon>
    </lineage>
</organism>
<dbReference type="GO" id="GO:0016787">
    <property type="term" value="F:hydrolase activity"/>
    <property type="evidence" value="ECO:0007669"/>
    <property type="project" value="UniProtKB-KW"/>
</dbReference>
<name>A0A2N0YW93_9BACI</name>
<dbReference type="Gene3D" id="3.40.50.850">
    <property type="entry name" value="Isochorismatase-like"/>
    <property type="match status" value="1"/>
</dbReference>
<accession>A0A2N0YW93</accession>
<dbReference type="Proteomes" id="UP000233375">
    <property type="component" value="Unassembled WGS sequence"/>
</dbReference>
<keyword evidence="5" id="KW-1185">Reference proteome</keyword>
<dbReference type="AlphaFoldDB" id="A0A2N0YW93"/>
<feature type="domain" description="Isochorismatase-like" evidence="3">
    <location>
        <begin position="3"/>
        <end position="176"/>
    </location>
</feature>
<dbReference type="SUPFAM" id="SSF52499">
    <property type="entry name" value="Isochorismatase-like hydrolases"/>
    <property type="match status" value="1"/>
</dbReference>
<evidence type="ECO:0000259" key="3">
    <source>
        <dbReference type="Pfam" id="PF00857"/>
    </source>
</evidence>
<dbReference type="InterPro" id="IPR050272">
    <property type="entry name" value="Isochorismatase-like_hydrls"/>
</dbReference>
<dbReference type="EMBL" id="PISE01000078">
    <property type="protein sequence ID" value="PKG21533.1"/>
    <property type="molecule type" value="Genomic_DNA"/>
</dbReference>
<sequence>MKALINIDYTFDFVEGNLPCGEAAIDIEEKLVHITKEFIEAGDYTVFTIDLHMENDPFHPETKLFPRHNIKGTPGRDLYGSLKPLYEKHQNFPNVHWIDKTRYSAFAGTDLHIKLKERNITDLYLVGVCTDICVLHTAVDAYNLGYKLNIYEHAVASFNKSGHEWALQHFKETLGAAIIE</sequence>
<gene>
    <name evidence="4" type="ORF">CWS01_21905</name>
</gene>
<evidence type="ECO:0000256" key="2">
    <source>
        <dbReference type="ARBA" id="ARBA00022801"/>
    </source>
</evidence>
<keyword evidence="2" id="KW-0378">Hydrolase</keyword>
<evidence type="ECO:0000313" key="4">
    <source>
        <dbReference type="EMBL" id="PKG21533.1"/>
    </source>
</evidence>
<dbReference type="InterPro" id="IPR000868">
    <property type="entry name" value="Isochorismatase-like_dom"/>
</dbReference>
<dbReference type="CDD" id="cd00431">
    <property type="entry name" value="cysteine_hydrolases"/>
    <property type="match status" value="1"/>
</dbReference>
<dbReference type="OrthoDB" id="9796485at2"/>
<comment type="similarity">
    <text evidence="1">Belongs to the isochorismatase family.</text>
</comment>